<evidence type="ECO:0000256" key="9">
    <source>
        <dbReference type="ARBA" id="ARBA00023237"/>
    </source>
</evidence>
<keyword evidence="3 10" id="KW-0813">Transport</keyword>
<dbReference type="Pfam" id="PF03958">
    <property type="entry name" value="Secretin_N"/>
    <property type="match status" value="3"/>
</dbReference>
<feature type="domain" description="NolW-like" evidence="13">
    <location>
        <begin position="202"/>
        <end position="266"/>
    </location>
</feature>
<keyword evidence="4" id="KW-1134">Transmembrane beta strand</keyword>
<evidence type="ECO:0000256" key="8">
    <source>
        <dbReference type="ARBA" id="ARBA00023136"/>
    </source>
</evidence>
<evidence type="ECO:0000256" key="7">
    <source>
        <dbReference type="ARBA" id="ARBA00022927"/>
    </source>
</evidence>
<proteinExistence type="inferred from homology"/>
<evidence type="ECO:0000256" key="10">
    <source>
        <dbReference type="RuleBase" id="RU004004"/>
    </source>
</evidence>
<evidence type="ECO:0000256" key="2">
    <source>
        <dbReference type="ARBA" id="ARBA00006980"/>
    </source>
</evidence>
<feature type="domain" description="NolW-like" evidence="13">
    <location>
        <begin position="272"/>
        <end position="347"/>
    </location>
</feature>
<dbReference type="InterPro" id="IPR038591">
    <property type="entry name" value="NolW-like_sf"/>
</dbReference>
<sequence>MRLSNNVAAASGRHRAFQGFWGLIAVLMLIVALPVRGEQLTLNLKEADIGSVIETVSKMTGRNFIVDPRVKGKITVISSEPMSADEIYEVFLSILNVHGFAAVPSDGVIKIVPEANAKQDSIPTVTPGQPGMGDQYVTRVIKVENVAAAQLVPILRPLLPQQGHLAAMPSANVLVASAGAANLQRLVEIIKRVDRSSDGELEMVRLEHASASEVARVLTSLQQGADKQAGGATSFVADERTNSIIISGAANRLQLRAIISHLDTPMDAGGNTEVIYLRYANAAEVTTVLEGISATLGPAGGEAQNAGEQEVTIRAHEQTNAVVINATPDVMRSLKSVIARLDIRRAQVYVEAVIAEIRTDDQKRLGIQWAYDGSPDNGPVGLVNFPSAGNASLSSVAGTAAAGGVPSPPGLLAAVGDTASDGSRGGALLHAITSNTNANILSTPTLVTLDNEEAEIVVGQNVPFVTGSYTSTGGDSTDPFQTIEREDVGLTLSVKPQINEGNAVRLELSQEVSSVSTATGATDLITDKRSLKTTVMVDDGQVVVLGGLVDEQLDVGKDKVPGLGDIPGLGWLFKYESTTKVKRNLMIFLRPVILRTEEQNAAIANAKYTFIRDRQQDVREAGLSLMADEASPLLPEYEDFMELPPPFEVWKEGPRSELRPPDENLKIDGNT</sequence>
<feature type="domain" description="NolW-like" evidence="13">
    <location>
        <begin position="138"/>
        <end position="197"/>
    </location>
</feature>
<dbReference type="InterPro" id="IPR013356">
    <property type="entry name" value="T2SS_GspD"/>
</dbReference>
<dbReference type="InterPro" id="IPR050810">
    <property type="entry name" value="Bact_Secretion_Sys_Channel"/>
</dbReference>
<comment type="subcellular location">
    <subcellularLocation>
        <location evidence="1 10">Cell outer membrane</location>
    </subcellularLocation>
</comment>
<evidence type="ECO:0000313" key="16">
    <source>
        <dbReference type="Proteomes" id="UP000199648"/>
    </source>
</evidence>
<dbReference type="InterPro" id="IPR004846">
    <property type="entry name" value="T2SS/T3SS_dom"/>
</dbReference>
<reference evidence="15 16" key="1">
    <citation type="submission" date="2016-10" db="EMBL/GenBank/DDBJ databases">
        <authorList>
            <person name="de Groot N.N."/>
        </authorList>
    </citation>
    <scope>NUCLEOTIDE SEQUENCE [LARGE SCALE GENOMIC DNA]</scope>
    <source>
        <strain evidence="15 16">HLD2</strain>
    </source>
</reference>
<evidence type="ECO:0000256" key="5">
    <source>
        <dbReference type="ARBA" id="ARBA00022692"/>
    </source>
</evidence>
<dbReference type="NCBIfam" id="TIGR02517">
    <property type="entry name" value="type_II_gspD"/>
    <property type="match status" value="1"/>
</dbReference>
<evidence type="ECO:0000259" key="12">
    <source>
        <dbReference type="Pfam" id="PF00263"/>
    </source>
</evidence>
<keyword evidence="8" id="KW-0472">Membrane</keyword>
<feature type="region of interest" description="Disordered" evidence="11">
    <location>
        <begin position="651"/>
        <end position="671"/>
    </location>
</feature>
<dbReference type="Pfam" id="PF21305">
    <property type="entry name" value="type_II_gspD_N0"/>
    <property type="match status" value="1"/>
</dbReference>
<dbReference type="GO" id="GO:0015628">
    <property type="term" value="P:protein secretion by the type II secretion system"/>
    <property type="evidence" value="ECO:0007669"/>
    <property type="project" value="InterPro"/>
</dbReference>
<dbReference type="PANTHER" id="PTHR30332">
    <property type="entry name" value="PROBABLE GENERAL SECRETION PATHWAY PROTEIN D"/>
    <property type="match status" value="1"/>
</dbReference>
<evidence type="ECO:0000256" key="11">
    <source>
        <dbReference type="SAM" id="MobiDB-lite"/>
    </source>
</evidence>
<organism evidence="15 16">
    <name type="scientific">Thiohalomonas denitrificans</name>
    <dbReference type="NCBI Taxonomy" id="415747"/>
    <lineage>
        <taxon>Bacteria</taxon>
        <taxon>Pseudomonadati</taxon>
        <taxon>Pseudomonadota</taxon>
        <taxon>Gammaproteobacteria</taxon>
        <taxon>Thiohalomonadales</taxon>
        <taxon>Thiohalomonadaceae</taxon>
        <taxon>Thiohalomonas</taxon>
    </lineage>
</organism>
<dbReference type="PANTHER" id="PTHR30332:SF24">
    <property type="entry name" value="SECRETIN GSPD-RELATED"/>
    <property type="match status" value="1"/>
</dbReference>
<dbReference type="Gene3D" id="3.30.1370.120">
    <property type="match status" value="3"/>
</dbReference>
<dbReference type="AlphaFoldDB" id="A0A1G5QCX6"/>
<evidence type="ECO:0000259" key="14">
    <source>
        <dbReference type="Pfam" id="PF21305"/>
    </source>
</evidence>
<evidence type="ECO:0000256" key="1">
    <source>
        <dbReference type="ARBA" id="ARBA00004442"/>
    </source>
</evidence>
<keyword evidence="9" id="KW-0998">Cell outer membrane</keyword>
<dbReference type="RefSeq" id="WP_217631958.1">
    <property type="nucleotide sequence ID" value="NZ_FMWD01000005.1"/>
</dbReference>
<dbReference type="PRINTS" id="PR00811">
    <property type="entry name" value="BCTERIALGSPD"/>
</dbReference>
<evidence type="ECO:0000259" key="13">
    <source>
        <dbReference type="Pfam" id="PF03958"/>
    </source>
</evidence>
<dbReference type="InterPro" id="IPR049371">
    <property type="entry name" value="GspD-like_N0"/>
</dbReference>
<dbReference type="InterPro" id="IPR005644">
    <property type="entry name" value="NolW-like"/>
</dbReference>
<keyword evidence="7" id="KW-0653">Protein transport</keyword>
<accession>A0A1G5QCX6</accession>
<evidence type="ECO:0000256" key="3">
    <source>
        <dbReference type="ARBA" id="ARBA00022448"/>
    </source>
</evidence>
<keyword evidence="5" id="KW-0812">Transmembrane</keyword>
<dbReference type="GO" id="GO:0009279">
    <property type="term" value="C:cell outer membrane"/>
    <property type="evidence" value="ECO:0007669"/>
    <property type="project" value="UniProtKB-SubCell"/>
</dbReference>
<feature type="domain" description="GspD-like N0" evidence="14">
    <location>
        <begin position="42"/>
        <end position="111"/>
    </location>
</feature>
<protein>
    <submittedName>
        <fullName evidence="15">General secretion pathway protein D</fullName>
    </submittedName>
</protein>
<evidence type="ECO:0000313" key="15">
    <source>
        <dbReference type="EMBL" id="SCZ59654.1"/>
    </source>
</evidence>
<keyword evidence="16" id="KW-1185">Reference proteome</keyword>
<dbReference type="Pfam" id="PF00263">
    <property type="entry name" value="Secretin"/>
    <property type="match status" value="1"/>
</dbReference>
<gene>
    <name evidence="15" type="ORF">SAMN03097708_01901</name>
</gene>
<feature type="domain" description="Type II/III secretion system secretin-like" evidence="12">
    <location>
        <begin position="432"/>
        <end position="595"/>
    </location>
</feature>
<name>A0A1G5QCX6_9GAMM</name>
<evidence type="ECO:0000256" key="4">
    <source>
        <dbReference type="ARBA" id="ARBA00022452"/>
    </source>
</evidence>
<dbReference type="Proteomes" id="UP000199648">
    <property type="component" value="Unassembled WGS sequence"/>
</dbReference>
<keyword evidence="6" id="KW-0732">Signal</keyword>
<dbReference type="GO" id="GO:0015627">
    <property type="term" value="C:type II protein secretion system complex"/>
    <property type="evidence" value="ECO:0007669"/>
    <property type="project" value="InterPro"/>
</dbReference>
<dbReference type="EMBL" id="FMWD01000005">
    <property type="protein sequence ID" value="SCZ59654.1"/>
    <property type="molecule type" value="Genomic_DNA"/>
</dbReference>
<comment type="similarity">
    <text evidence="2">Belongs to the bacterial secretin family. GSP D subfamily.</text>
</comment>
<evidence type="ECO:0000256" key="6">
    <source>
        <dbReference type="ARBA" id="ARBA00022729"/>
    </source>
</evidence>
<dbReference type="InterPro" id="IPR001775">
    <property type="entry name" value="GspD/PilQ"/>
</dbReference>
<dbReference type="STRING" id="415747.SAMN03097708_01901"/>